<gene>
    <name evidence="8" type="ORF">AFM12_14180</name>
</gene>
<dbReference type="InterPro" id="IPR003740">
    <property type="entry name" value="YitT"/>
</dbReference>
<evidence type="ECO:0000313" key="9">
    <source>
        <dbReference type="Proteomes" id="UP000050454"/>
    </source>
</evidence>
<dbReference type="PANTHER" id="PTHR33545:SF3">
    <property type="entry name" value="UPF0750 MEMBRANE PROTEIN YQFU"/>
    <property type="match status" value="1"/>
</dbReference>
<evidence type="ECO:0000256" key="3">
    <source>
        <dbReference type="ARBA" id="ARBA00022692"/>
    </source>
</evidence>
<dbReference type="GO" id="GO:0005886">
    <property type="term" value="C:plasma membrane"/>
    <property type="evidence" value="ECO:0007669"/>
    <property type="project" value="UniProtKB-SubCell"/>
</dbReference>
<reference evidence="8 9" key="1">
    <citation type="submission" date="2015-07" db="EMBL/GenBank/DDBJ databases">
        <title>The draft genome sequence of Leadbetterella sp. JN14-9.</title>
        <authorList>
            <person name="Liu Y."/>
            <person name="Du J."/>
            <person name="Shao Z."/>
        </authorList>
    </citation>
    <scope>NUCLEOTIDE SEQUENCE [LARGE SCALE GENOMIC DNA]</scope>
    <source>
        <strain evidence="8 9">JN14-9</strain>
    </source>
</reference>
<dbReference type="STRING" id="1605367.AFM12_14180"/>
<keyword evidence="4 6" id="KW-1133">Transmembrane helix</keyword>
<evidence type="ECO:0000256" key="2">
    <source>
        <dbReference type="ARBA" id="ARBA00022475"/>
    </source>
</evidence>
<protein>
    <submittedName>
        <fullName evidence="8">Membrane protein</fullName>
    </submittedName>
</protein>
<evidence type="ECO:0000256" key="5">
    <source>
        <dbReference type="ARBA" id="ARBA00023136"/>
    </source>
</evidence>
<comment type="subcellular location">
    <subcellularLocation>
        <location evidence="1">Cell membrane</location>
        <topology evidence="1">Multi-pass membrane protein</topology>
    </subcellularLocation>
</comment>
<dbReference type="Gene3D" id="3.30.70.120">
    <property type="match status" value="1"/>
</dbReference>
<evidence type="ECO:0000256" key="6">
    <source>
        <dbReference type="SAM" id="Phobius"/>
    </source>
</evidence>
<feature type="transmembrane region" description="Helical" evidence="6">
    <location>
        <begin position="59"/>
        <end position="80"/>
    </location>
</feature>
<dbReference type="EMBL" id="LGTQ01000010">
    <property type="protein sequence ID" value="KPM47630.1"/>
    <property type="molecule type" value="Genomic_DNA"/>
</dbReference>
<feature type="transmembrane region" description="Helical" evidence="6">
    <location>
        <begin position="160"/>
        <end position="178"/>
    </location>
</feature>
<keyword evidence="2" id="KW-1003">Cell membrane</keyword>
<evidence type="ECO:0000259" key="7">
    <source>
        <dbReference type="Pfam" id="PF10035"/>
    </source>
</evidence>
<feature type="transmembrane region" description="Helical" evidence="6">
    <location>
        <begin position="21"/>
        <end position="39"/>
    </location>
</feature>
<feature type="transmembrane region" description="Helical" evidence="6">
    <location>
        <begin position="115"/>
        <end position="139"/>
    </location>
</feature>
<evidence type="ECO:0000313" key="8">
    <source>
        <dbReference type="EMBL" id="KPM47630.1"/>
    </source>
</evidence>
<accession>A0A0P7BK48</accession>
<sequence>MFKSLSSSSFSWSSVFSFKSVIFTVLGALCATVAIKGFMIPNHFLDGGITGISILLHEIFHVDVSIPLVLINLPFIYLGYRKIGKGFAVQSLLAVLLLAVFLQFLSLPTVTNDKILIAVFGGFFIGLGIGFIIRAGGVIDGLEVIAEYTTNKTGLSSSEIIMAINTLIFLAAAYSFGLEKALYSILTYFTATQVSGYVVDGFEQYTALTVISGKSEEVKDLIVNEHGKAISVYKGERGYLPESFDVHEDCDILMTIVTRLEIQKIRKSIFETDPAAFVYINSIKDVSGGQVKKIRNH</sequence>
<dbReference type="PATRIC" id="fig|1605367.3.peg.237"/>
<keyword evidence="9" id="KW-1185">Reference proteome</keyword>
<dbReference type="InterPro" id="IPR019264">
    <property type="entry name" value="DUF2179"/>
</dbReference>
<feature type="domain" description="DUF2179" evidence="7">
    <location>
        <begin position="232"/>
        <end position="288"/>
    </location>
</feature>
<keyword evidence="3 6" id="KW-0812">Transmembrane</keyword>
<feature type="transmembrane region" description="Helical" evidence="6">
    <location>
        <begin position="87"/>
        <end position="109"/>
    </location>
</feature>
<dbReference type="Proteomes" id="UP000050454">
    <property type="component" value="Unassembled WGS sequence"/>
</dbReference>
<dbReference type="InterPro" id="IPR051461">
    <property type="entry name" value="UPF0750_membrane"/>
</dbReference>
<proteinExistence type="predicted"/>
<name>A0A0P7BK48_9BACT</name>
<dbReference type="PANTHER" id="PTHR33545">
    <property type="entry name" value="UPF0750 MEMBRANE PROTEIN YITT-RELATED"/>
    <property type="match status" value="1"/>
</dbReference>
<evidence type="ECO:0000256" key="4">
    <source>
        <dbReference type="ARBA" id="ARBA00022989"/>
    </source>
</evidence>
<dbReference type="Pfam" id="PF02588">
    <property type="entry name" value="YitT_membrane"/>
    <property type="match status" value="1"/>
</dbReference>
<keyword evidence="5 6" id="KW-0472">Membrane</keyword>
<dbReference type="AlphaFoldDB" id="A0A0P7BK48"/>
<dbReference type="Pfam" id="PF10035">
    <property type="entry name" value="DUF2179"/>
    <property type="match status" value="1"/>
</dbReference>
<dbReference type="PIRSF" id="PIRSF006483">
    <property type="entry name" value="Membrane_protein_YitT"/>
    <property type="match status" value="1"/>
</dbReference>
<organism evidence="8 9">
    <name type="scientific">Jiulongibacter sediminis</name>
    <dbReference type="NCBI Taxonomy" id="1605367"/>
    <lineage>
        <taxon>Bacteria</taxon>
        <taxon>Pseudomonadati</taxon>
        <taxon>Bacteroidota</taxon>
        <taxon>Cytophagia</taxon>
        <taxon>Cytophagales</taxon>
        <taxon>Leadbetterellaceae</taxon>
        <taxon>Jiulongibacter</taxon>
    </lineage>
</organism>
<evidence type="ECO:0000256" key="1">
    <source>
        <dbReference type="ARBA" id="ARBA00004651"/>
    </source>
</evidence>
<comment type="caution">
    <text evidence="8">The sequence shown here is derived from an EMBL/GenBank/DDBJ whole genome shotgun (WGS) entry which is preliminary data.</text>
</comment>
<dbReference type="InterPro" id="IPR015867">
    <property type="entry name" value="N-reg_PII/ATP_PRibTrfase_C"/>
</dbReference>